<organism evidence="1 2">
    <name type="scientific">Acidovorax delafieldii 2AN</name>
    <dbReference type="NCBI Taxonomy" id="573060"/>
    <lineage>
        <taxon>Bacteria</taxon>
        <taxon>Pseudomonadati</taxon>
        <taxon>Pseudomonadota</taxon>
        <taxon>Betaproteobacteria</taxon>
        <taxon>Burkholderiales</taxon>
        <taxon>Comamonadaceae</taxon>
        <taxon>Acidovorax</taxon>
    </lineage>
</organism>
<keyword evidence="2" id="KW-1185">Reference proteome</keyword>
<sequence length="35" mass="3733">MTVRALARPVILAVCGGLSEAQAHAHINPMRRPVP</sequence>
<dbReference type="Proteomes" id="UP000003856">
    <property type="component" value="Unassembled WGS sequence"/>
</dbReference>
<evidence type="ECO:0000313" key="2">
    <source>
        <dbReference type="Proteomes" id="UP000003856"/>
    </source>
</evidence>
<evidence type="ECO:0000313" key="1">
    <source>
        <dbReference type="EMBL" id="EER62011.1"/>
    </source>
</evidence>
<dbReference type="EMBL" id="ACQT01000005">
    <property type="protein sequence ID" value="EER62011.1"/>
    <property type="molecule type" value="Genomic_DNA"/>
</dbReference>
<dbReference type="AlphaFoldDB" id="C5T0J3"/>
<accession>C5T0J3</accession>
<proteinExistence type="predicted"/>
<reference evidence="1 2" key="1">
    <citation type="submission" date="2009-05" db="EMBL/GenBank/DDBJ databases">
        <title>The draft genome of Acidovorax delafieldii 2AN.</title>
        <authorList>
            <consortium name="US DOE Joint Genome Institute (JGI-PGF)"/>
            <person name="Lucas S."/>
            <person name="Copeland A."/>
            <person name="Lapidus A."/>
            <person name="Glavina del Rio T."/>
            <person name="Tice H."/>
            <person name="Bruce D."/>
            <person name="Goodwin L."/>
            <person name="Pitluck S."/>
            <person name="Larimer F."/>
            <person name="Land M.L."/>
            <person name="Hauser L."/>
            <person name="Shelobolina E.S."/>
            <person name="Picardal F."/>
            <person name="Roden E."/>
            <person name="Emerson D."/>
        </authorList>
    </citation>
    <scope>NUCLEOTIDE SEQUENCE [LARGE SCALE GENOMIC DNA]</scope>
    <source>
        <strain evidence="1 2">2AN</strain>
    </source>
</reference>
<name>C5T0J3_ACIDE</name>
<comment type="caution">
    <text evidence="1">The sequence shown here is derived from an EMBL/GenBank/DDBJ whole genome shotgun (WGS) entry which is preliminary data.</text>
</comment>
<protein>
    <submittedName>
        <fullName evidence="1">Uncharacterized protein</fullName>
    </submittedName>
</protein>
<gene>
    <name evidence="1" type="ORF">AcdelDRAFT_0423</name>
</gene>